<evidence type="ECO:0000256" key="4">
    <source>
        <dbReference type="ARBA" id="ARBA00023315"/>
    </source>
</evidence>
<evidence type="ECO:0000259" key="5">
    <source>
        <dbReference type="SMART" id="SM01266"/>
    </source>
</evidence>
<dbReference type="Pfam" id="PF12464">
    <property type="entry name" value="Mac"/>
    <property type="match status" value="1"/>
</dbReference>
<evidence type="ECO:0000256" key="3">
    <source>
        <dbReference type="ARBA" id="ARBA00022737"/>
    </source>
</evidence>
<dbReference type="InterPro" id="IPR018357">
    <property type="entry name" value="Hexapep_transf_CS"/>
</dbReference>
<evidence type="ECO:0000256" key="2">
    <source>
        <dbReference type="ARBA" id="ARBA00022679"/>
    </source>
</evidence>
<keyword evidence="3" id="KW-0677">Repeat</keyword>
<dbReference type="OrthoDB" id="2643438at2"/>
<dbReference type="GO" id="GO:0016407">
    <property type="term" value="F:acetyltransferase activity"/>
    <property type="evidence" value="ECO:0007669"/>
    <property type="project" value="InterPro"/>
</dbReference>
<accession>A0A0A6VPM6</accession>
<keyword evidence="7" id="KW-1185">Reference proteome</keyword>
<keyword evidence="4" id="KW-0012">Acyltransferase</keyword>
<dbReference type="InterPro" id="IPR024688">
    <property type="entry name" value="Mac_dom"/>
</dbReference>
<dbReference type="GO" id="GO:0008374">
    <property type="term" value="F:O-acyltransferase activity"/>
    <property type="evidence" value="ECO:0007669"/>
    <property type="project" value="TreeGrafter"/>
</dbReference>
<sequence length="198" mass="20882">MDDTPAPVDYFAGDPRTNRQRMLAGDLYIADDPDNAAAFHRALRLSHRYTAAYVEDPGSVRPLLEKLFGAVGEGVEVRPPLTVDYGSHITVGDRTFINAGLTALDVAAITIGADCQIGPNVQLLTPTHPVEPQPRRDKLEAAQPITIADNVWLGGGAVVCPGVRIGENSVIGAGAVVTRDVPASSLAVGNPARVIRSI</sequence>
<dbReference type="GO" id="GO:0005829">
    <property type="term" value="C:cytosol"/>
    <property type="evidence" value="ECO:0007669"/>
    <property type="project" value="TreeGrafter"/>
</dbReference>
<comment type="similarity">
    <text evidence="1">Belongs to the transferase hexapeptide repeat family.</text>
</comment>
<dbReference type="Proteomes" id="UP000030466">
    <property type="component" value="Unassembled WGS sequence"/>
</dbReference>
<dbReference type="PANTHER" id="PTHR23416:SF23">
    <property type="entry name" value="ACETYLTRANSFERASE C18B11.09C-RELATED"/>
    <property type="match status" value="1"/>
</dbReference>
<dbReference type="AlphaFoldDB" id="A0A0A6VPM6"/>
<dbReference type="SMART" id="SM01266">
    <property type="entry name" value="Mac"/>
    <property type="match status" value="1"/>
</dbReference>
<dbReference type="SUPFAM" id="SSF51161">
    <property type="entry name" value="Trimeric LpxA-like enzymes"/>
    <property type="match status" value="1"/>
</dbReference>
<dbReference type="CDD" id="cd03357">
    <property type="entry name" value="LbH_MAT_GAT"/>
    <property type="match status" value="1"/>
</dbReference>
<name>A0A0A6VPM6_KOCRO</name>
<reference evidence="6 7" key="1">
    <citation type="journal article" date="2003" name="Int. J. Syst. Evol. Microbiol.">
        <title>Kocuria polaris sp. nov., an orange-pigmented psychrophilic bacterium isolated from an Antarctic cyanobacterial mat sample.</title>
        <authorList>
            <person name="Reddy G.S."/>
            <person name="Prakash J.S."/>
            <person name="Prabahar V."/>
            <person name="Matsumoto G.I."/>
            <person name="Stackebrandt E."/>
            <person name="Shivaji S."/>
        </authorList>
    </citation>
    <scope>NUCLEOTIDE SEQUENCE [LARGE SCALE GENOMIC DNA]</scope>
    <source>
        <strain evidence="6 7">CMS 76or</strain>
    </source>
</reference>
<dbReference type="InterPro" id="IPR011004">
    <property type="entry name" value="Trimer_LpxA-like_sf"/>
</dbReference>
<feature type="domain" description="Maltose/galactoside acetyltransferase" evidence="5">
    <location>
        <begin position="19"/>
        <end position="73"/>
    </location>
</feature>
<dbReference type="Gene3D" id="2.160.10.10">
    <property type="entry name" value="Hexapeptide repeat proteins"/>
    <property type="match status" value="1"/>
</dbReference>
<dbReference type="InterPro" id="IPR051159">
    <property type="entry name" value="Hexapeptide_acetyltransf"/>
</dbReference>
<dbReference type="EMBL" id="JSUH01000015">
    <property type="protein sequence ID" value="KHD96606.1"/>
    <property type="molecule type" value="Genomic_DNA"/>
</dbReference>
<evidence type="ECO:0000256" key="1">
    <source>
        <dbReference type="ARBA" id="ARBA00007274"/>
    </source>
</evidence>
<comment type="caution">
    <text evidence="6">The sequence shown here is derived from an EMBL/GenBank/DDBJ whole genome shotgun (WGS) entry which is preliminary data.</text>
</comment>
<protein>
    <submittedName>
        <fullName evidence="6">Maltose acetyltransferase</fullName>
    </submittedName>
</protein>
<organism evidence="6 7">
    <name type="scientific">Kocuria rosea subsp. polaris</name>
    <dbReference type="NCBI Taxonomy" id="136273"/>
    <lineage>
        <taxon>Bacteria</taxon>
        <taxon>Bacillati</taxon>
        <taxon>Actinomycetota</taxon>
        <taxon>Actinomycetes</taxon>
        <taxon>Micrococcales</taxon>
        <taxon>Micrococcaceae</taxon>
        <taxon>Kocuria</taxon>
    </lineage>
</organism>
<proteinExistence type="inferred from homology"/>
<dbReference type="PANTHER" id="PTHR23416">
    <property type="entry name" value="SIALIC ACID SYNTHASE-RELATED"/>
    <property type="match status" value="1"/>
</dbReference>
<dbReference type="Pfam" id="PF00132">
    <property type="entry name" value="Hexapep"/>
    <property type="match status" value="1"/>
</dbReference>
<gene>
    <name evidence="6" type="ORF">GY22_14800</name>
</gene>
<dbReference type="FunFam" id="2.160.10.10:FF:000025">
    <property type="entry name" value="Hexapeptide-repeat containing-acetyltransferase"/>
    <property type="match status" value="1"/>
</dbReference>
<dbReference type="PROSITE" id="PS00101">
    <property type="entry name" value="HEXAPEP_TRANSFERASES"/>
    <property type="match status" value="1"/>
</dbReference>
<keyword evidence="2 6" id="KW-0808">Transferase</keyword>
<evidence type="ECO:0000313" key="6">
    <source>
        <dbReference type="EMBL" id="KHD96606.1"/>
    </source>
</evidence>
<evidence type="ECO:0000313" key="7">
    <source>
        <dbReference type="Proteomes" id="UP000030466"/>
    </source>
</evidence>
<dbReference type="InterPro" id="IPR001451">
    <property type="entry name" value="Hexapep"/>
</dbReference>